<keyword evidence="2" id="KW-1185">Reference proteome</keyword>
<name>A0AAV7QGA9_PLEWA</name>
<dbReference type="AlphaFoldDB" id="A0AAV7QGA9"/>
<organism evidence="1 2">
    <name type="scientific">Pleurodeles waltl</name>
    <name type="common">Iberian ribbed newt</name>
    <dbReference type="NCBI Taxonomy" id="8319"/>
    <lineage>
        <taxon>Eukaryota</taxon>
        <taxon>Metazoa</taxon>
        <taxon>Chordata</taxon>
        <taxon>Craniata</taxon>
        <taxon>Vertebrata</taxon>
        <taxon>Euteleostomi</taxon>
        <taxon>Amphibia</taxon>
        <taxon>Batrachia</taxon>
        <taxon>Caudata</taxon>
        <taxon>Salamandroidea</taxon>
        <taxon>Salamandridae</taxon>
        <taxon>Pleurodelinae</taxon>
        <taxon>Pleurodeles</taxon>
    </lineage>
</organism>
<dbReference type="EMBL" id="JANPWB010000010">
    <property type="protein sequence ID" value="KAJ1138714.1"/>
    <property type="molecule type" value="Genomic_DNA"/>
</dbReference>
<gene>
    <name evidence="1" type="ORF">NDU88_005095</name>
</gene>
<reference evidence="1" key="1">
    <citation type="journal article" date="2022" name="bioRxiv">
        <title>Sequencing and chromosome-scale assembly of the giantPleurodeles waltlgenome.</title>
        <authorList>
            <person name="Brown T."/>
            <person name="Elewa A."/>
            <person name="Iarovenko S."/>
            <person name="Subramanian E."/>
            <person name="Araus A.J."/>
            <person name="Petzold A."/>
            <person name="Susuki M."/>
            <person name="Suzuki K.-i.T."/>
            <person name="Hayashi T."/>
            <person name="Toyoda A."/>
            <person name="Oliveira C."/>
            <person name="Osipova E."/>
            <person name="Leigh N.D."/>
            <person name="Simon A."/>
            <person name="Yun M.H."/>
        </authorList>
    </citation>
    <scope>NUCLEOTIDE SEQUENCE</scope>
    <source>
        <strain evidence="1">20211129_DDA</strain>
        <tissue evidence="1">Liver</tissue>
    </source>
</reference>
<proteinExistence type="predicted"/>
<protein>
    <submittedName>
        <fullName evidence="1">Uncharacterized protein</fullName>
    </submittedName>
</protein>
<evidence type="ECO:0000313" key="2">
    <source>
        <dbReference type="Proteomes" id="UP001066276"/>
    </source>
</evidence>
<sequence>MRWCSVFLLKEKWTQAVYEGSSEGRVGVRVDLEVEVFGCCESVVRVGVNLEGRLVGDGYSSADSVGSISSGDLISVRYGDGDVRGRRVVPPGFGQEDHVWGGGVEQVPEFEF</sequence>
<evidence type="ECO:0000313" key="1">
    <source>
        <dbReference type="EMBL" id="KAJ1138714.1"/>
    </source>
</evidence>
<accession>A0AAV7QGA9</accession>
<comment type="caution">
    <text evidence="1">The sequence shown here is derived from an EMBL/GenBank/DDBJ whole genome shotgun (WGS) entry which is preliminary data.</text>
</comment>
<dbReference type="Proteomes" id="UP001066276">
    <property type="component" value="Chromosome 6"/>
</dbReference>